<dbReference type="EMBL" id="CCNB01000007">
    <property type="protein sequence ID" value="CDX32238.1"/>
    <property type="molecule type" value="Genomic_DNA"/>
</dbReference>
<dbReference type="SMART" id="SM00869">
    <property type="entry name" value="Autotransporter"/>
    <property type="match status" value="1"/>
</dbReference>
<sequence length="3860" mass="375260">MAGLACGGTIHDQRADENGGHNPRSKADDRYPGRASSRARSGLQGWPTSQADRPVFSQLLRGGGMTKWKGEAASYAPNLAHLVSAAAPFLRGALLPIALLLGLGATPAGAADRYWDVNGTAVGLGGTGTWDTSSLFWNPSSDGVTGPMASWNNAALGGDDAFFNGTAGTVTLAGPMTVHNLTFGVAGYTLAGSTLTLTGTAPTISGAATINSIIAGSAGLTKTGGGILILNGANTFSGGINVNGGQLNVSGEAALGDAGNGIALANGTVFSSVGALSSSRVVTVASGRAAVANGALTARITGAGGLQVIGTVSNDANDYTGQTVFGQSTNGFTSVADLGVASSLGAPTDAALGTITVSAGGGLSGNLVYYGDGDSSNRNWRFTNTSSGGNTFQNAGTGTLHLTGDIAAAGAFGLTMNFSAASGDMDLLGVISSSAARAIAFNGNAGRIITLGDANTYTGPTSINTITVKAGTLANTGTNSSFGTGSAINFGSGTLSYTGAGSVTDRTLTISGSSTISNDGTGALSFSGPTSFVAGGAADTLTLGGSYAGANTFSGVISGAGGLTMNGSGTWVVSGNSTFTGTTTVQSGTLAAGSITAFGTSSPLVVNGGTLDLNGLDITARSLAGTGGTVALGGNTLAVNGASGTTSFAGTITGSGGITKIGASTLSLTGANAYSGATTIGGGTLALDFTAAGAPASNIISASSTLNMSGGTLAVKGGSGANSQSFNGLNVAAGNNRINATAGAGGSLAVNLGAINRTGGLVDFGIGTGTSMATSNADGALGGWATVNGTDYAQVSGGFITAFTAYVNQDNAALWATGDILSDEGGAANTPYFGTVNGSVALGGLKYTAAANSTVTVGAGNTLGVDGTIIVSPSVGTASQTIQGGFLTGGAGGSALGVQQNSGGTFTVASIIVDNSGATSVTVGGTGGTNGTGVVALTGSNTYTGATTVSGATLSFNSVANGGVASAIGASSNASSNLVLENGTLRYTGATASTDRGFTLINGGASRTIDVTNGATNLTFTGQVTSPDDAGFTKLGAGTLTLANANNDYIGATTIAGGTLAVSTLANGGQASGIGAASNASSNLVLQNGGTLSYIGGTTSSDRGFTLGAGGGAIDVIGGTTLTMSGVATGAGGLTKSGTGTLVLSGTNDYAGGTTVSAGILRAGSNSAFGTGAMTVNTGATLDLAGRANTVGGLGGGGSVLLGGTTLTTNNNGSFSGTISGTGGVTIAAGSQTFSGCTNSYNGATTITGTLSVGCLRNGGQPSDIGASSNASANLQIDGTLIYTGGSVTTDRGFSLINIGAINVANAATTLEFSGVATGTSLNKTGPGTLVLSGANNYNGATYANGGILRAGSTSAFGTSGLRMDTTGATLDLNNFNNTVSYISQLNLGITGGNIALGSATLTISDGASGNYNGAISGSGGLVKNGSGAQSLSGSASSYTGPTVINGGILAVASLANGGSNSSIGASTSAPGNLVLNGGVLRYNGTGGSTDRQFTLGPNGGGLDAYASGPGPINFTSTAPITMSGSGNRTLQLAGLSTADNSLSARIDNPTGGTTALTKSGTGTWVLKNATSTYTGITTITGGGVLAVNKIANGGQASSIGASTNAATNLVIGSGSTLRYTGTGDTTDRLFTLQTGVSYIESSGTGAVQFTNTGSALYSGAGPRTLALGGTNTGLNTMGGTIVDQNATTAKTTLAKNDAGTWVLTGNNSYSGNTVINDGNLMIGNGGTTGNAGTGNVVVVNSTSTLSFNRSDTFNFAGNLSGAGNIAQIGTGTTRLTSAIDSSIGGTTRVDAGMLELSTNLTSSGGTTVNAGTLQVDAGETLTTPTLTMNAGSTLNVNGTVQAAGATPVAITGDAGASTINIAGGGTLRGNGDLGGGSDTVNLTGTLNTGAGALNLGAGNDTLTLNDGGTITGTVNAGTGGETGTGDKLQVNNNAARTLDGVNVSGFESLNKQGSATLTLTGNHSFGGGTTISAGTLQVGNGATAGTLATPSVVNNGTLAFNLNNNYAFDGVISGTGSVNKLGTGIATLTGTNSYSGATNVNAGTLLINGNQSAAAGQTNVASGATLGGTGTIGGSVTVADGGSLAPGGAGNAPGTLTINGDLALGNSNLNVNFGQANVPGGPLNDLINVGGNLTLDGTLNVTQSPGGNLGPGVYRIINYNGSLADNGLDVTDPNYFVQTSVARQINLVNSAGLTLSYWDGNAGPHSNGAVNGGSGTWRAAGDQNWTDAAGVFAASFANSSFAIFQGAPGTVTVESTNGPVLAAGMQFAANGYVVQGANVGLVGPQSIIRVGDGTAAGAAYVATIASNLTGATQLLKTDLGTLVLSGTNSYTGGTAINGGTLQVSADGNLGGAAGGLSLDGGTLHTTADINSARAVTLNAGGGTFDTDAATSLALDGTVSGAGALTKEGAGTLVLTGTNSYQGGTFIDDGTVQITADANLGNATGKVTFDGGTLYQQGATSIVTSRAATLQAGGGTFQVDSTVQWQGAIDGAGALTKTGAGALILGADNSYAGGTTIASGLLMLGTGGTTGSILGDVIDNGTLSFNRSDLYTFGGTISGSGGVTQDGSGDTVLTADNSYGGTTLIAGGGGLYIYGNQSAATGPTNVNNGTLGGTGTIGGDVFVDVAGTLAPGGLSSTPGTLTINGNLELADGSNLDYSFGQAGVVGGAYNDLTVVHGDLALDGTINVTETPGGNFGPGIYRVISYDGALTDNGLDTTSSDHVVQTSVAGQVNLVDISAMTLNFWDGDAGPKANDGVDGGNGTWRAAGDNNWTGSDGDLNAAFSNGSFAIFAGTAGTVTVDNTNGQVQAAGMQFATDAYLVQGQDIELVGLQATMRVGDGTLPGAGYTATIASNLTGDSQLVKTDLGTLVLGGTNSYSGGTAINGGTVQVAADANLGDAAGALSFDNGATLQNTGAFNSARNVTLNPGGGTFQADADLTLSGLVGGAGGFTKTGGAALTLTGANSYAGPTKVTAGGLYIDGDQSAATGLTSVEIGATLGGKGTIGGNVVVADGATLSPGSADGTPGTLVIAGDLSLSGGSILNYSFGQANVAGGALNDLTTVGGNLTLAGTLNVSVSPGGTFGPGIYRVFDYAGTLTNNGLSIGSIPSSNYFVQTSVDHQVNLVNTQGLNLNYWDGDAGPKFDGTVNGGNGTWQSSSGNNNWTEDTGSINAAYSDGAFAIFAGQAGTVTVDNGLGQVTAAGMQFSTDGYVIEGDDIGLVGPQSTIRVGDGTSAGAGYTATIASALTGNAELVKTDAGTLVLTGTNSYSGGTAVNGGTLRVSADANLGDAAGGLSFNGGALNITASFASDRAVDVLGQGTISTDPGTTLTLNGALSGAGALTKSGAGTLALTADSSGFTGTTAIGDGTVNVSGSLCGTVNVLSGGRLEGTGTVCDTTNAAGGTIAAGNPGVPGTLTIAGNYTGNGGTLEVETVLGDDSSATDRLVITGNTSGSTTLKVANLGGGGAQTVEGIKIIDVGGTSAGTFSLAGDYVFQGDQAVVAGAYAYRLYKNGISTPSDGDWYLRSALINGQPDPLYSPAVPIYEAYPGVLQSLNELGTLQQRVGNRSWTGASQGADEIGSVPTQSAIWARIETAHTRQSPESATTVSDYDVTTWKLQSGFDGLLYEDATGILVGGLTFHYGTASSDISSIYGVGSIRATGYGFGGTLTWYGDNGFYTDGQAEVTWYDSNLKSATLGADLAKGNNGFGYALSIEAGQKLALQGKWTLTPQAQLSYSSVRFNGFTDPFDAAVSLSGSDMLTGRAGLSLDYEDAWTGAQGKVSRSHIYGIANLYYDFLDGNDVDVSGTAFHEHDQPLWGGLGLGGTLSWADDRYTVFGEAFAKSSLKEFGDSRSIGAKLGFSVKW</sequence>
<keyword evidence="1" id="KW-0732">Signal</keyword>
<dbReference type="NCBIfam" id="TIGR01414">
    <property type="entry name" value="autotrans_barl"/>
    <property type="match status" value="1"/>
</dbReference>
<dbReference type="InterPro" id="IPR013425">
    <property type="entry name" value="Autotrns_rpt"/>
</dbReference>
<dbReference type="InterPro" id="IPR011050">
    <property type="entry name" value="Pectin_lyase_fold/virulence"/>
</dbReference>
<dbReference type="Proteomes" id="UP000046373">
    <property type="component" value="Unassembled WGS sequence"/>
</dbReference>
<dbReference type="GO" id="GO:0019867">
    <property type="term" value="C:outer membrane"/>
    <property type="evidence" value="ECO:0007669"/>
    <property type="project" value="InterPro"/>
</dbReference>
<dbReference type="SUPFAM" id="SSF51126">
    <property type="entry name" value="Pectin lyase-like"/>
    <property type="match status" value="9"/>
</dbReference>
<dbReference type="Pfam" id="PF12951">
    <property type="entry name" value="PATR"/>
    <property type="match status" value="23"/>
</dbReference>
<dbReference type="Gene3D" id="2.160.20.20">
    <property type="match status" value="3"/>
</dbReference>
<evidence type="ECO:0000313" key="5">
    <source>
        <dbReference type="Proteomes" id="UP000046373"/>
    </source>
</evidence>
<dbReference type="NCBIfam" id="TIGR02601">
    <property type="entry name" value="autotrns_rpt"/>
    <property type="match status" value="18"/>
</dbReference>
<organism evidence="4 5">
    <name type="scientific">Mesorhizobium plurifarium</name>
    <dbReference type="NCBI Taxonomy" id="69974"/>
    <lineage>
        <taxon>Bacteria</taxon>
        <taxon>Pseudomonadati</taxon>
        <taxon>Pseudomonadota</taxon>
        <taxon>Alphaproteobacteria</taxon>
        <taxon>Hyphomicrobiales</taxon>
        <taxon>Phyllobacteriaceae</taxon>
        <taxon>Mesorhizobium</taxon>
    </lineage>
</organism>
<evidence type="ECO:0000256" key="1">
    <source>
        <dbReference type="ARBA" id="ARBA00022729"/>
    </source>
</evidence>
<reference evidence="4 5" key="1">
    <citation type="submission" date="2014-08" db="EMBL/GenBank/DDBJ databases">
        <authorList>
            <person name="Moulin Lionel"/>
        </authorList>
    </citation>
    <scope>NUCLEOTIDE SEQUENCE [LARGE SCALE GENOMIC DNA]</scope>
</reference>
<dbReference type="Pfam" id="PF18883">
    <property type="entry name" value="AC_1"/>
    <property type="match status" value="1"/>
</dbReference>
<dbReference type="InterPro" id="IPR043990">
    <property type="entry name" value="AC_1"/>
</dbReference>
<dbReference type="SUPFAM" id="SSF103515">
    <property type="entry name" value="Autotransporter"/>
    <property type="match status" value="1"/>
</dbReference>
<dbReference type="PANTHER" id="PTHR35037">
    <property type="entry name" value="C-TERMINAL REGION OF AIDA-LIKE PROTEIN"/>
    <property type="match status" value="1"/>
</dbReference>
<feature type="region of interest" description="Disordered" evidence="2">
    <location>
        <begin position="1"/>
        <end position="50"/>
    </location>
</feature>
<evidence type="ECO:0000313" key="4">
    <source>
        <dbReference type="EMBL" id="CDX32238.1"/>
    </source>
</evidence>
<evidence type="ECO:0000259" key="3">
    <source>
        <dbReference type="PROSITE" id="PS51208"/>
    </source>
</evidence>
<protein>
    <submittedName>
        <fullName evidence="4">Outer membrane autotransporter barrel domain (Modular protein)</fullName>
    </submittedName>
</protein>
<dbReference type="InterPro" id="IPR012332">
    <property type="entry name" value="Autotransporter_pectin_lyase_C"/>
</dbReference>
<proteinExistence type="predicted"/>
<dbReference type="PROSITE" id="PS51208">
    <property type="entry name" value="AUTOTRANSPORTER"/>
    <property type="match status" value="1"/>
</dbReference>
<dbReference type="InterPro" id="IPR006315">
    <property type="entry name" value="OM_autotransptr_brl_dom"/>
</dbReference>
<dbReference type="InterPro" id="IPR005546">
    <property type="entry name" value="Autotransporte_beta"/>
</dbReference>
<dbReference type="InterPro" id="IPR036709">
    <property type="entry name" value="Autotransporte_beta_dom_sf"/>
</dbReference>
<dbReference type="InterPro" id="IPR051551">
    <property type="entry name" value="Autotransporter_adhesion"/>
</dbReference>
<evidence type="ECO:0000256" key="2">
    <source>
        <dbReference type="SAM" id="MobiDB-lite"/>
    </source>
</evidence>
<feature type="domain" description="Autotransporter" evidence="3">
    <location>
        <begin position="3578"/>
        <end position="3860"/>
    </location>
</feature>
<dbReference type="CDD" id="cd01344">
    <property type="entry name" value="PL2_Passenger_AT"/>
    <property type="match status" value="1"/>
</dbReference>
<accession>A0A090EMT2</accession>
<dbReference type="PANTHER" id="PTHR35037:SF3">
    <property type="entry name" value="C-TERMINAL REGION OF AIDA-LIKE PROTEIN"/>
    <property type="match status" value="1"/>
</dbReference>
<feature type="compositionally biased region" description="Basic and acidic residues" evidence="2">
    <location>
        <begin position="11"/>
        <end position="32"/>
    </location>
</feature>
<name>A0A090EMT2_MESPL</name>
<gene>
    <name evidence="4" type="ORF">MPLDJ20_150087</name>
</gene>